<reference evidence="1" key="1">
    <citation type="journal article" date="2015" name="Nature">
        <title>Complex archaea that bridge the gap between prokaryotes and eukaryotes.</title>
        <authorList>
            <person name="Spang A."/>
            <person name="Saw J.H."/>
            <person name="Jorgensen S.L."/>
            <person name="Zaremba-Niedzwiedzka K."/>
            <person name="Martijn J."/>
            <person name="Lind A.E."/>
            <person name="van Eijk R."/>
            <person name="Schleper C."/>
            <person name="Guy L."/>
            <person name="Ettema T.J."/>
        </authorList>
    </citation>
    <scope>NUCLEOTIDE SEQUENCE</scope>
</reference>
<protein>
    <submittedName>
        <fullName evidence="1">Uncharacterized protein</fullName>
    </submittedName>
</protein>
<dbReference type="EMBL" id="LAZR01065765">
    <property type="protein sequence ID" value="KKK54892.1"/>
    <property type="molecule type" value="Genomic_DNA"/>
</dbReference>
<feature type="non-terminal residue" evidence="1">
    <location>
        <position position="1"/>
    </location>
</feature>
<evidence type="ECO:0000313" key="1">
    <source>
        <dbReference type="EMBL" id="KKK54892.1"/>
    </source>
</evidence>
<name>A0A0F8WDK2_9ZZZZ</name>
<dbReference type="AlphaFoldDB" id="A0A0F8WDK2"/>
<dbReference type="SUPFAM" id="SSF51366">
    <property type="entry name" value="Ribulose-phoshate binding barrel"/>
    <property type="match status" value="1"/>
</dbReference>
<accession>A0A0F8WDK2</accession>
<dbReference type="Gene3D" id="3.20.20.70">
    <property type="entry name" value="Aldolase class I"/>
    <property type="match status" value="1"/>
</dbReference>
<sequence>FWAGDVNLDGNVDNIDITPDVLWHAGCVVARKEYRILKERGYEATMLGGGARGTQHFTEFVGGDVHITINWSTAESLIEADGGVGLDNVGQCFLDGARAFVGGSAIIGQKDVRDIIREFRNTILRARRKLLIQKAHEFGGTELVKQWIDLHVVGKKKNQLIQISKELGYN</sequence>
<dbReference type="InterPro" id="IPR011060">
    <property type="entry name" value="RibuloseP-bd_barrel"/>
</dbReference>
<proteinExistence type="predicted"/>
<gene>
    <name evidence="1" type="ORF">LCGC14_3080110</name>
</gene>
<organism evidence="1">
    <name type="scientific">marine sediment metagenome</name>
    <dbReference type="NCBI Taxonomy" id="412755"/>
    <lineage>
        <taxon>unclassified sequences</taxon>
        <taxon>metagenomes</taxon>
        <taxon>ecological metagenomes</taxon>
    </lineage>
</organism>
<dbReference type="InterPro" id="IPR013785">
    <property type="entry name" value="Aldolase_TIM"/>
</dbReference>
<comment type="caution">
    <text evidence="1">The sequence shown here is derived from an EMBL/GenBank/DDBJ whole genome shotgun (WGS) entry which is preliminary data.</text>
</comment>